<gene>
    <name evidence="9" type="ORF">J2Z65_004443</name>
</gene>
<dbReference type="EMBL" id="JAGGKV010000012">
    <property type="protein sequence ID" value="MBP1965210.1"/>
    <property type="molecule type" value="Genomic_DNA"/>
</dbReference>
<keyword evidence="10" id="KW-1185">Reference proteome</keyword>
<evidence type="ECO:0000256" key="4">
    <source>
        <dbReference type="ARBA" id="ARBA00022692"/>
    </source>
</evidence>
<feature type="transmembrane region" description="Helical" evidence="7">
    <location>
        <begin position="117"/>
        <end position="138"/>
    </location>
</feature>
<evidence type="ECO:0000313" key="9">
    <source>
        <dbReference type="EMBL" id="MBP1965210.1"/>
    </source>
</evidence>
<reference evidence="9 10" key="1">
    <citation type="submission" date="2021-03" db="EMBL/GenBank/DDBJ databases">
        <title>Genomic Encyclopedia of Type Strains, Phase IV (KMG-IV): sequencing the most valuable type-strain genomes for metagenomic binning, comparative biology and taxonomic classification.</title>
        <authorList>
            <person name="Goeker M."/>
        </authorList>
    </citation>
    <scope>NUCLEOTIDE SEQUENCE [LARGE SCALE GENOMIC DNA]</scope>
    <source>
        <strain evidence="9 10">DSM 24950</strain>
    </source>
</reference>
<evidence type="ECO:0000313" key="10">
    <source>
        <dbReference type="Proteomes" id="UP001519344"/>
    </source>
</evidence>
<evidence type="ECO:0000256" key="6">
    <source>
        <dbReference type="ARBA" id="ARBA00023136"/>
    </source>
</evidence>
<keyword evidence="4 7" id="KW-0812">Transmembrane</keyword>
<dbReference type="InterPro" id="IPR003362">
    <property type="entry name" value="Bact_transf"/>
</dbReference>
<dbReference type="Gene3D" id="3.40.50.720">
    <property type="entry name" value="NAD(P)-binding Rossmann-like Domain"/>
    <property type="match status" value="1"/>
</dbReference>
<sequence>MGYEVVGFLDDYQEKHEIPYQNYKPIFGKIDDLESILNDRIIDEVIIALPLDAHRKFGHIINVCEKIGVKTLIIPDFYDFLPSRPYFDNFAEMPLINVRDIPLDEFRNRIFKRAFDIVFSLVAIIITAPVMLASVIAIKLTSPGPIIFKQERVGLNRRNFMMYKFRSMNVLPESASNTEWTVENDPRRTKVGTFLRKTSLDELPQFFNVLFGHMSVVGPRPERPYFVEQFKEEVPKYMVKHHIRPGITGWAQSNGLRGDTSIEERIKHDIFYIENWTFLFDIKIIWRTIINGFINKNAY</sequence>
<name>A0ABS4I3A4_9BACL</name>
<keyword evidence="5 7" id="KW-1133">Transmembrane helix</keyword>
<comment type="subcellular location">
    <subcellularLocation>
        <location evidence="1">Membrane</location>
        <topology evidence="1">Multi-pass membrane protein</topology>
    </subcellularLocation>
</comment>
<dbReference type="InterPro" id="IPR036291">
    <property type="entry name" value="NAD(P)-bd_dom_sf"/>
</dbReference>
<dbReference type="NCBIfam" id="TIGR03023">
    <property type="entry name" value="WcaJ_sugtrans"/>
    <property type="match status" value="1"/>
</dbReference>
<protein>
    <submittedName>
        <fullName evidence="9">Undecaprenyl-phosphate glucose phosphotransferase</fullName>
    </submittedName>
</protein>
<accession>A0ABS4I3A4</accession>
<evidence type="ECO:0000256" key="1">
    <source>
        <dbReference type="ARBA" id="ARBA00004141"/>
    </source>
</evidence>
<evidence type="ECO:0000259" key="8">
    <source>
        <dbReference type="Pfam" id="PF02397"/>
    </source>
</evidence>
<dbReference type="PANTHER" id="PTHR30576:SF0">
    <property type="entry name" value="UNDECAPRENYL-PHOSPHATE N-ACETYLGALACTOSAMINYL 1-PHOSPHATE TRANSFERASE-RELATED"/>
    <property type="match status" value="1"/>
</dbReference>
<dbReference type="PANTHER" id="PTHR30576">
    <property type="entry name" value="COLANIC BIOSYNTHESIS UDP-GLUCOSE LIPID CARRIER TRANSFERASE"/>
    <property type="match status" value="1"/>
</dbReference>
<proteinExistence type="inferred from homology"/>
<dbReference type="Proteomes" id="UP001519344">
    <property type="component" value="Unassembled WGS sequence"/>
</dbReference>
<comment type="caution">
    <text evidence="9">The sequence shown here is derived from an EMBL/GenBank/DDBJ whole genome shotgun (WGS) entry which is preliminary data.</text>
</comment>
<evidence type="ECO:0000256" key="5">
    <source>
        <dbReference type="ARBA" id="ARBA00022989"/>
    </source>
</evidence>
<dbReference type="NCBIfam" id="TIGR03025">
    <property type="entry name" value="EPS_sugtrans"/>
    <property type="match status" value="1"/>
</dbReference>
<keyword evidence="3" id="KW-0808">Transferase</keyword>
<evidence type="ECO:0000256" key="2">
    <source>
        <dbReference type="ARBA" id="ARBA00006464"/>
    </source>
</evidence>
<comment type="similarity">
    <text evidence="2">Belongs to the bacterial sugar transferase family.</text>
</comment>
<dbReference type="SUPFAM" id="SSF51735">
    <property type="entry name" value="NAD(P)-binding Rossmann-fold domains"/>
    <property type="match status" value="1"/>
</dbReference>
<feature type="domain" description="Bacterial sugar transferase" evidence="8">
    <location>
        <begin position="112"/>
        <end position="291"/>
    </location>
</feature>
<dbReference type="InterPro" id="IPR017475">
    <property type="entry name" value="EPS_sugar_tfrase"/>
</dbReference>
<dbReference type="Pfam" id="PF13727">
    <property type="entry name" value="CoA_binding_3"/>
    <property type="match status" value="1"/>
</dbReference>
<organism evidence="9 10">
    <name type="scientific">Paenibacillus aceris</name>
    <dbReference type="NCBI Taxonomy" id="869555"/>
    <lineage>
        <taxon>Bacteria</taxon>
        <taxon>Bacillati</taxon>
        <taxon>Bacillota</taxon>
        <taxon>Bacilli</taxon>
        <taxon>Bacillales</taxon>
        <taxon>Paenibacillaceae</taxon>
        <taxon>Paenibacillus</taxon>
    </lineage>
</organism>
<evidence type="ECO:0000256" key="7">
    <source>
        <dbReference type="SAM" id="Phobius"/>
    </source>
</evidence>
<dbReference type="Pfam" id="PF02397">
    <property type="entry name" value="Bac_transf"/>
    <property type="match status" value="1"/>
</dbReference>
<keyword evidence="6 7" id="KW-0472">Membrane</keyword>
<dbReference type="InterPro" id="IPR017473">
    <property type="entry name" value="Undecaprenyl-P_gluc_Ptfrase"/>
</dbReference>
<evidence type="ECO:0000256" key="3">
    <source>
        <dbReference type="ARBA" id="ARBA00022679"/>
    </source>
</evidence>